<evidence type="ECO:0000313" key="10">
    <source>
        <dbReference type="Proteomes" id="UP000575985"/>
    </source>
</evidence>
<dbReference type="InterPro" id="IPR002033">
    <property type="entry name" value="TatC"/>
</dbReference>
<keyword evidence="6 7" id="KW-0472">Membrane</keyword>
<evidence type="ECO:0000256" key="8">
    <source>
        <dbReference type="SAM" id="MobiDB-lite"/>
    </source>
</evidence>
<evidence type="ECO:0000256" key="3">
    <source>
        <dbReference type="ARBA" id="ARBA00022927"/>
    </source>
</evidence>
<keyword evidence="7" id="KW-0813">Transport</keyword>
<dbReference type="HAMAP" id="MF_00902">
    <property type="entry name" value="TatC"/>
    <property type="match status" value="1"/>
</dbReference>
<feature type="transmembrane region" description="Helical" evidence="7">
    <location>
        <begin position="105"/>
        <end position="133"/>
    </location>
</feature>
<evidence type="ECO:0000256" key="2">
    <source>
        <dbReference type="ARBA" id="ARBA00022692"/>
    </source>
</evidence>
<dbReference type="GO" id="GO:0009977">
    <property type="term" value="F:proton motive force dependent protein transmembrane transporter activity"/>
    <property type="evidence" value="ECO:0007669"/>
    <property type="project" value="TreeGrafter"/>
</dbReference>
<feature type="transmembrane region" description="Helical" evidence="7">
    <location>
        <begin position="189"/>
        <end position="206"/>
    </location>
</feature>
<comment type="similarity">
    <text evidence="7">Belongs to the TatC family.</text>
</comment>
<comment type="subunit">
    <text evidence="7">The Tat system comprises two distinct complexes: a TatABC complex, containing multiple copies of TatA, TatB and TatC subunits, and a separate TatA complex, containing only TatA subunits. Substrates initially bind to the TatABC complex, which probably triggers association of the separate TatA complex to form the active translocon.</text>
</comment>
<comment type="subcellular location">
    <subcellularLocation>
        <location evidence="7">Cell membrane</location>
        <topology evidence="7">Multi-pass membrane protein</topology>
    </subcellularLocation>
    <subcellularLocation>
        <location evidence="1">Membrane</location>
        <topology evidence="1">Multi-pass membrane protein</topology>
    </subcellularLocation>
</comment>
<feature type="transmembrane region" description="Helical" evidence="7">
    <location>
        <begin position="212"/>
        <end position="231"/>
    </location>
</feature>
<protein>
    <recommendedName>
        <fullName evidence="7">Sec-independent protein translocase protein TatC</fullName>
    </recommendedName>
</protein>
<dbReference type="EMBL" id="JACCFO010000001">
    <property type="protein sequence ID" value="NYI94539.1"/>
    <property type="molecule type" value="Genomic_DNA"/>
</dbReference>
<keyword evidence="2 7" id="KW-0812">Transmembrane</keyword>
<feature type="region of interest" description="Disordered" evidence="8">
    <location>
        <begin position="247"/>
        <end position="266"/>
    </location>
</feature>
<sequence>MDHLRELRNRLVKALLFVALGTVAGYFLYDPVWDLLRGPYCSLPADARGGEPGCDLIFTGVFDAFFVAFRVWIIVGVLVSSPFWLYQLWAFVAPALTGREKRYTYAFVPTAAALFVGGAALAYYITGLAMAVLFEFAPEGSLPMITIDSYLGYMTLMMLVFGLGFVTPLLVALLNLIGVIRHETLAKSRRLIIFGIFVLAAVVTPAEPLSMLALAVPLVVLYEGAELFCFINDRRRGRRDEFADLSDDEISPLDDEESLTDSGPSR</sequence>
<keyword evidence="10" id="KW-1185">Reference proteome</keyword>
<evidence type="ECO:0000256" key="1">
    <source>
        <dbReference type="ARBA" id="ARBA00004141"/>
    </source>
</evidence>
<reference evidence="9 10" key="1">
    <citation type="submission" date="2020-07" db="EMBL/GenBank/DDBJ databases">
        <title>Sequencing the genomes of 1000 actinobacteria strains.</title>
        <authorList>
            <person name="Klenk H.-P."/>
        </authorList>
    </citation>
    <scope>NUCLEOTIDE SEQUENCE [LARGE SCALE GENOMIC DNA]</scope>
    <source>
        <strain evidence="9 10">DSM 45927</strain>
    </source>
</reference>
<dbReference type="NCBIfam" id="TIGR00945">
    <property type="entry name" value="tatC"/>
    <property type="match status" value="1"/>
</dbReference>
<evidence type="ECO:0000256" key="6">
    <source>
        <dbReference type="ARBA" id="ARBA00023136"/>
    </source>
</evidence>
<dbReference type="GO" id="GO:0033281">
    <property type="term" value="C:TAT protein transport complex"/>
    <property type="evidence" value="ECO:0007669"/>
    <property type="project" value="UniProtKB-UniRule"/>
</dbReference>
<accession>A0A853BGP7</accession>
<name>A0A853BGP7_9ACTN</name>
<dbReference type="AlphaFoldDB" id="A0A853BGP7"/>
<keyword evidence="4 7" id="KW-1133">Transmembrane helix</keyword>
<comment type="caution">
    <text evidence="9">The sequence shown here is derived from an EMBL/GenBank/DDBJ whole genome shotgun (WGS) entry which is preliminary data.</text>
</comment>
<proteinExistence type="inferred from homology"/>
<dbReference type="PANTHER" id="PTHR30371">
    <property type="entry name" value="SEC-INDEPENDENT PROTEIN TRANSLOCASE PROTEIN TATC"/>
    <property type="match status" value="1"/>
</dbReference>
<dbReference type="PANTHER" id="PTHR30371:SF0">
    <property type="entry name" value="SEC-INDEPENDENT PROTEIN TRANSLOCASE PROTEIN TATC, CHLOROPLASTIC-RELATED"/>
    <property type="match status" value="1"/>
</dbReference>
<keyword evidence="5 7" id="KW-0811">Translocation</keyword>
<evidence type="ECO:0000256" key="4">
    <source>
        <dbReference type="ARBA" id="ARBA00022989"/>
    </source>
</evidence>
<keyword evidence="7" id="KW-1003">Cell membrane</keyword>
<feature type="transmembrane region" description="Helical" evidence="7">
    <location>
        <begin position="153"/>
        <end position="177"/>
    </location>
</feature>
<evidence type="ECO:0000256" key="5">
    <source>
        <dbReference type="ARBA" id="ARBA00023010"/>
    </source>
</evidence>
<feature type="transmembrane region" description="Helical" evidence="7">
    <location>
        <begin position="71"/>
        <end position="93"/>
    </location>
</feature>
<gene>
    <name evidence="7" type="primary">tatC</name>
    <name evidence="9" type="ORF">HNR12_000816</name>
</gene>
<feature type="transmembrane region" description="Helical" evidence="7">
    <location>
        <begin position="12"/>
        <end position="29"/>
    </location>
</feature>
<organism evidence="9 10">
    <name type="scientific">Streptomonospora nanhaiensis</name>
    <dbReference type="NCBI Taxonomy" id="1323731"/>
    <lineage>
        <taxon>Bacteria</taxon>
        <taxon>Bacillati</taxon>
        <taxon>Actinomycetota</taxon>
        <taxon>Actinomycetes</taxon>
        <taxon>Streptosporangiales</taxon>
        <taxon>Nocardiopsidaceae</taxon>
        <taxon>Streptomonospora</taxon>
    </lineage>
</organism>
<dbReference type="GO" id="GO:0065002">
    <property type="term" value="P:intracellular protein transmembrane transport"/>
    <property type="evidence" value="ECO:0007669"/>
    <property type="project" value="TreeGrafter"/>
</dbReference>
<dbReference type="Proteomes" id="UP000575985">
    <property type="component" value="Unassembled WGS sequence"/>
</dbReference>
<comment type="function">
    <text evidence="7">Part of the twin-arginine translocation (Tat) system that transports large folded proteins containing a characteristic twin-arginine motif in their signal peptide across membranes. Together with TatB, TatC is part of a receptor directly interacting with Tat signal peptides.</text>
</comment>
<dbReference type="Pfam" id="PF00902">
    <property type="entry name" value="TatC"/>
    <property type="match status" value="1"/>
</dbReference>
<feature type="compositionally biased region" description="Acidic residues" evidence="8">
    <location>
        <begin position="247"/>
        <end position="259"/>
    </location>
</feature>
<dbReference type="GO" id="GO:0043953">
    <property type="term" value="P:protein transport by the Tat complex"/>
    <property type="evidence" value="ECO:0007669"/>
    <property type="project" value="UniProtKB-UniRule"/>
</dbReference>
<evidence type="ECO:0000313" key="9">
    <source>
        <dbReference type="EMBL" id="NYI94539.1"/>
    </source>
</evidence>
<evidence type="ECO:0000256" key="7">
    <source>
        <dbReference type="HAMAP-Rule" id="MF_00902"/>
    </source>
</evidence>
<keyword evidence="3 7" id="KW-0653">Protein transport</keyword>
<dbReference type="PRINTS" id="PR01840">
    <property type="entry name" value="TATCFAMILY"/>
</dbReference>